<proteinExistence type="predicted"/>
<evidence type="ECO:0000313" key="2">
    <source>
        <dbReference type="Proteomes" id="UP000028864"/>
    </source>
</evidence>
<accession>A0AAV2WSI3</accession>
<sequence>MNLVKLAGQIVESVPSVVGVRTVEEPRYISRPLTGNVEIRRYSRRIAAQTTVTGDRERALNAGFRTLASYIFGGNRRRTEIAMTAPVSQQGGSQEIAMTAPVSQQGSAEEGWTIRFFMPSEWTLETLPEPDDPDVDLVSVPPETVAVIRFTGDRSPAAVAQQSADLVDTLAANGIEPAGEPVAWFYDPPWTLPFRRRNEVVVPI</sequence>
<dbReference type="AlphaFoldDB" id="A0AAV2WSI3"/>
<dbReference type="PANTHER" id="PTHR11220:SF58">
    <property type="entry name" value="SOUL HEME-BINDING FAMILY PROTEIN"/>
    <property type="match status" value="1"/>
</dbReference>
<reference evidence="1" key="2">
    <citation type="submission" date="2015-09" db="EMBL/GenBank/DDBJ databases">
        <title>Draft genome sequence of Mycobacterium neoaurum DSM 44074.</title>
        <authorList>
            <person name="Croce O."/>
            <person name="Robert C."/>
            <person name="Raoult D."/>
            <person name="Drancourt M."/>
        </authorList>
    </citation>
    <scope>NUCLEOTIDE SEQUENCE</scope>
    <source>
        <strain evidence="1">DSM 44074</strain>
    </source>
</reference>
<dbReference type="InterPro" id="IPR011256">
    <property type="entry name" value="Reg_factor_effector_dom_sf"/>
</dbReference>
<protein>
    <submittedName>
        <fullName evidence="1">SOUL heme-binding protein</fullName>
    </submittedName>
</protein>
<dbReference type="Proteomes" id="UP000028864">
    <property type="component" value="Unassembled WGS sequence"/>
</dbReference>
<dbReference type="EMBL" id="LK021342">
    <property type="protein sequence ID" value="CDQ47022.1"/>
    <property type="molecule type" value="Genomic_DNA"/>
</dbReference>
<dbReference type="PANTHER" id="PTHR11220">
    <property type="entry name" value="HEME-BINDING PROTEIN-RELATED"/>
    <property type="match status" value="1"/>
</dbReference>
<evidence type="ECO:0000313" key="1">
    <source>
        <dbReference type="EMBL" id="CDQ47022.1"/>
    </source>
</evidence>
<reference evidence="1" key="1">
    <citation type="submission" date="2014-05" db="EMBL/GenBank/DDBJ databases">
        <authorList>
            <person name="Urmite Genomes"/>
        </authorList>
    </citation>
    <scope>NUCLEOTIDE SEQUENCE</scope>
    <source>
        <strain evidence="1">DSM 44074</strain>
    </source>
</reference>
<dbReference type="Gene3D" id="3.20.80.10">
    <property type="entry name" value="Regulatory factor, effector binding domain"/>
    <property type="match status" value="1"/>
</dbReference>
<dbReference type="Pfam" id="PF04832">
    <property type="entry name" value="SOUL"/>
    <property type="match status" value="1"/>
</dbReference>
<organism evidence="1 2">
    <name type="scientific">Mycolicibacterium neoaurum</name>
    <name type="common">Mycobacterium neoaurum</name>
    <dbReference type="NCBI Taxonomy" id="1795"/>
    <lineage>
        <taxon>Bacteria</taxon>
        <taxon>Bacillati</taxon>
        <taxon>Actinomycetota</taxon>
        <taxon>Actinomycetes</taxon>
        <taxon>Mycobacteriales</taxon>
        <taxon>Mycobacteriaceae</taxon>
        <taxon>Mycolicibacterium</taxon>
    </lineage>
</organism>
<gene>
    <name evidence="1" type="ORF">BN1047_04940</name>
</gene>
<name>A0AAV2WSI3_MYCNE</name>
<dbReference type="InterPro" id="IPR006917">
    <property type="entry name" value="SOUL_heme-bd"/>
</dbReference>
<dbReference type="SUPFAM" id="SSF55136">
    <property type="entry name" value="Probable bacterial effector-binding domain"/>
    <property type="match status" value="1"/>
</dbReference>